<keyword evidence="1" id="KW-0472">Membrane</keyword>
<dbReference type="KEGG" id="eiv:EIN_076130"/>
<proteinExistence type="predicted"/>
<dbReference type="AlphaFoldDB" id="A0A0A1U1K8"/>
<keyword evidence="1" id="KW-1133">Transmembrane helix</keyword>
<dbReference type="Proteomes" id="UP000014680">
    <property type="component" value="Unassembled WGS sequence"/>
</dbReference>
<name>A0A0A1U1K8_ENTIV</name>
<sequence>MSSRLEWVYLMNVAMYLNTKMAISNFLFVNKKCQNAFKYLKRSPVFVEHITYMWYISHFSPNTINLGNARLPVSCIPDNIKIWRYPNFMYDFSIGDVEVVAVFLTYYTYNGQNKYNRLKKITVQSRVNTNEGVFENTFKCFDTIRLCIDRNKTVVHALVISYNDTKDFVKLIEQFREIKFYNAYIACDGIFENNNVFVAQKGRISIYGLPRENITTILNKTATTAVYHIYAEGVKEVWSLPESVKEYTLSMTFYNKYYYQFNADTTYLKKLKITNNVNNVVFINVFLFLEILEIEESKNILFGVDSIFVVLEELYIKWSNRIKIKSTFVNKSVKLSSFILSSKVTVLNSMLNESHTVNVWGCEDVKLHEEINTLNIYVEISNCIEVRNKTYTGIIGKNDYISMPDNKIFFEMNDFISLFSELLIQRNHFVIREHDNNDYLIAISRNFMDELCQLPVQYIYKNELFEVFGVRYFEVRAGYGWYNIGVLDQKNYETSKNWDTEFSIEFYCGDGFVYSQYLINKKIETETFKDVTHSNEIGKVNVFGCGIVKQQYNKKLVFFTVNGKIHSQFIVEIEVFDAIVCIRQAESFDIIYPFEDGYTFDLKQIIKN</sequence>
<feature type="transmembrane region" description="Helical" evidence="1">
    <location>
        <begin position="7"/>
        <end position="28"/>
    </location>
</feature>
<organism evidence="2 3">
    <name type="scientific">Entamoeba invadens IP1</name>
    <dbReference type="NCBI Taxonomy" id="370355"/>
    <lineage>
        <taxon>Eukaryota</taxon>
        <taxon>Amoebozoa</taxon>
        <taxon>Evosea</taxon>
        <taxon>Archamoebae</taxon>
        <taxon>Mastigamoebida</taxon>
        <taxon>Entamoebidae</taxon>
        <taxon>Entamoeba</taxon>
    </lineage>
</organism>
<dbReference type="VEuPathDB" id="AmoebaDB:EIN_076130"/>
<evidence type="ECO:0000313" key="3">
    <source>
        <dbReference type="Proteomes" id="UP000014680"/>
    </source>
</evidence>
<evidence type="ECO:0000313" key="2">
    <source>
        <dbReference type="EMBL" id="ELP84794.1"/>
    </source>
</evidence>
<reference evidence="2 3" key="1">
    <citation type="submission" date="2012-10" db="EMBL/GenBank/DDBJ databases">
        <authorList>
            <person name="Zafar N."/>
            <person name="Inman J."/>
            <person name="Hall N."/>
            <person name="Lorenzi H."/>
            <person name="Caler E."/>
        </authorList>
    </citation>
    <scope>NUCLEOTIDE SEQUENCE [LARGE SCALE GENOMIC DNA]</scope>
    <source>
        <strain evidence="2 3">IP1</strain>
    </source>
</reference>
<protein>
    <recommendedName>
        <fullName evidence="4">SPRY domain-containing protein</fullName>
    </recommendedName>
</protein>
<dbReference type="EMBL" id="KB207107">
    <property type="protein sequence ID" value="ELP84794.1"/>
    <property type="molecule type" value="Genomic_DNA"/>
</dbReference>
<gene>
    <name evidence="2" type="ORF">EIN_076130</name>
</gene>
<evidence type="ECO:0000256" key="1">
    <source>
        <dbReference type="SAM" id="Phobius"/>
    </source>
</evidence>
<dbReference type="RefSeq" id="XP_004184140.1">
    <property type="nucleotide sequence ID" value="XM_004184092.1"/>
</dbReference>
<accession>A0A0A1U1K8</accession>
<dbReference type="GeneID" id="14883749"/>
<keyword evidence="3" id="KW-1185">Reference proteome</keyword>
<keyword evidence="1" id="KW-0812">Transmembrane</keyword>
<evidence type="ECO:0008006" key="4">
    <source>
        <dbReference type="Google" id="ProtNLM"/>
    </source>
</evidence>